<name>A0A328TNJ5_9GAMM</name>
<feature type="non-terminal residue" evidence="1">
    <location>
        <position position="1"/>
    </location>
</feature>
<dbReference type="Proteomes" id="UP000244334">
    <property type="component" value="Unassembled WGS sequence"/>
</dbReference>
<accession>A0A328TNJ5</accession>
<gene>
    <name evidence="1" type="ORF">ACZ87_01192</name>
</gene>
<sequence>DSGLKKLQQRYNDMIFGLLNFLGIPQGHAPPADIADITTRR</sequence>
<dbReference type="EMBL" id="LJAM02000075">
    <property type="protein sequence ID" value="RAP71988.1"/>
    <property type="molecule type" value="Genomic_DNA"/>
</dbReference>
<comment type="caution">
    <text evidence="1">The sequence shown here is derived from an EMBL/GenBank/DDBJ whole genome shotgun (WGS) entry which is preliminary data.</text>
</comment>
<dbReference type="AlphaFoldDB" id="A0A328TNJ5"/>
<keyword evidence="2" id="KW-1185">Reference proteome</keyword>
<protein>
    <submittedName>
        <fullName evidence="1">Uncharacterized protein</fullName>
    </submittedName>
</protein>
<organism evidence="1 2">
    <name type="scientific">Candidatus Erwinia dacicola</name>
    <dbReference type="NCBI Taxonomy" id="252393"/>
    <lineage>
        <taxon>Bacteria</taxon>
        <taxon>Pseudomonadati</taxon>
        <taxon>Pseudomonadota</taxon>
        <taxon>Gammaproteobacteria</taxon>
        <taxon>Enterobacterales</taxon>
        <taxon>Erwiniaceae</taxon>
        <taxon>Erwinia</taxon>
    </lineage>
</organism>
<proteinExistence type="predicted"/>
<reference evidence="1" key="1">
    <citation type="submission" date="2018-04" db="EMBL/GenBank/DDBJ databases">
        <title>Genomes of the Obligate Erwinia dacicola and Facultative Enterobacter sp. OLF Endosymbionts of the Olive Fruit fly, Bactrocera oleae.</title>
        <authorList>
            <person name="Estes A.M."/>
            <person name="Hearn D.J."/>
            <person name="Agarwal S."/>
            <person name="Pierson E.A."/>
            <person name="Dunning-Hotopp J.C."/>
        </authorList>
    </citation>
    <scope>NUCLEOTIDE SEQUENCE [LARGE SCALE GENOMIC DNA]</scope>
    <source>
        <strain evidence="1">Oroville</strain>
    </source>
</reference>
<evidence type="ECO:0000313" key="1">
    <source>
        <dbReference type="EMBL" id="RAP71988.1"/>
    </source>
</evidence>
<evidence type="ECO:0000313" key="2">
    <source>
        <dbReference type="Proteomes" id="UP000244334"/>
    </source>
</evidence>